<accession>A0A1E3I3T9</accession>
<dbReference type="AlphaFoldDB" id="A0A1E3I3T9"/>
<evidence type="ECO:0000313" key="3">
    <source>
        <dbReference type="Proteomes" id="UP000094065"/>
    </source>
</evidence>
<feature type="compositionally biased region" description="Basic and acidic residues" evidence="1">
    <location>
        <begin position="94"/>
        <end position="109"/>
    </location>
</feature>
<keyword evidence="3" id="KW-1185">Reference proteome</keyword>
<evidence type="ECO:0000256" key="1">
    <source>
        <dbReference type="SAM" id="MobiDB-lite"/>
    </source>
</evidence>
<feature type="compositionally biased region" description="Basic residues" evidence="1">
    <location>
        <begin position="262"/>
        <end position="282"/>
    </location>
</feature>
<name>A0A1E3I3T9_9TREE</name>
<feature type="compositionally biased region" description="Basic and acidic residues" evidence="1">
    <location>
        <begin position="225"/>
        <end position="237"/>
    </location>
</feature>
<comment type="caution">
    <text evidence="2">The sequence shown here is derived from an EMBL/GenBank/DDBJ whole genome shotgun (WGS) entry which is preliminary data.</text>
</comment>
<dbReference type="RefSeq" id="XP_018997294.1">
    <property type="nucleotide sequence ID" value="XM_019134867.1"/>
</dbReference>
<dbReference type="EMBL" id="AWGJ01000002">
    <property type="protein sequence ID" value="ODN83294.1"/>
    <property type="molecule type" value="Genomic_DNA"/>
</dbReference>
<sequence length="282" mass="29866">MAAPTPDAPQGPTPEALALSASLFTSSIAAWIPANFGVPKSEVDKSKEFDRALKEERGGRLGLGHPSIDDPKRLAAFSAGGGGLASLSKKLGKEKKENEGAEQQKGKGGDDDEEEESRVRSVGKTKKNTAQDLFGGKKKKKPEAPQVHPLARAQALSVVEAPAKATTPDINSPPTTPESPVFPGHVELSPPSTPPNHMPTSSPGGSGIFPFQGPFALESPQAKRLMIERKERKKRELEEDAEGSGTEGAKGSREEGASPQKSKSKTQLRRESRKKAKVAKGL</sequence>
<dbReference type="STRING" id="1295533.A0A1E3I3T9"/>
<organism evidence="2 3">
    <name type="scientific">Cryptococcus amylolentus CBS 6039</name>
    <dbReference type="NCBI Taxonomy" id="1295533"/>
    <lineage>
        <taxon>Eukaryota</taxon>
        <taxon>Fungi</taxon>
        <taxon>Dikarya</taxon>
        <taxon>Basidiomycota</taxon>
        <taxon>Agaricomycotina</taxon>
        <taxon>Tremellomycetes</taxon>
        <taxon>Tremellales</taxon>
        <taxon>Cryptococcaceae</taxon>
        <taxon>Cryptococcus</taxon>
    </lineage>
</organism>
<feature type="region of interest" description="Disordered" evidence="1">
    <location>
        <begin position="55"/>
        <end position="282"/>
    </location>
</feature>
<dbReference type="OrthoDB" id="2576549at2759"/>
<reference evidence="2 3" key="1">
    <citation type="submission" date="2016-06" db="EMBL/GenBank/DDBJ databases">
        <title>Evolution of pathogenesis and genome organization in the Tremellales.</title>
        <authorList>
            <person name="Cuomo C."/>
            <person name="Litvintseva A."/>
            <person name="Heitman J."/>
            <person name="Chen Y."/>
            <person name="Sun S."/>
            <person name="Springer D."/>
            <person name="Dromer F."/>
            <person name="Young S."/>
            <person name="Zeng Q."/>
            <person name="Chapman S."/>
            <person name="Gujja S."/>
            <person name="Saif S."/>
            <person name="Birren B."/>
        </authorList>
    </citation>
    <scope>NUCLEOTIDE SEQUENCE [LARGE SCALE GENOMIC DNA]</scope>
    <source>
        <strain evidence="2 3">CBS 6039</strain>
    </source>
</reference>
<gene>
    <name evidence="2" type="ORF">L202_01463</name>
</gene>
<proteinExistence type="predicted"/>
<protein>
    <submittedName>
        <fullName evidence="2">Uncharacterized protein</fullName>
    </submittedName>
</protein>
<dbReference type="Proteomes" id="UP000094065">
    <property type="component" value="Unassembled WGS sequence"/>
</dbReference>
<dbReference type="GeneID" id="30152772"/>
<evidence type="ECO:0000313" key="2">
    <source>
        <dbReference type="EMBL" id="ODN83294.1"/>
    </source>
</evidence>